<accession>A0AA40KGV8</accession>
<feature type="region of interest" description="Disordered" evidence="1">
    <location>
        <begin position="1"/>
        <end position="30"/>
    </location>
</feature>
<feature type="region of interest" description="Disordered" evidence="1">
    <location>
        <begin position="48"/>
        <end position="87"/>
    </location>
</feature>
<sequence length="129" mass="13943">MKVNGNFDGSPFRVAGRERREKETGSSADRISAFRKKSLAAAAAAAAAAQRKIGRPSLETCDRSTGLKSNSPCPPVSNNRTAGDHGYVDVGRRRFRQSNSDSIFVNEPTTVVSTAWPPPPPPPLDRKYT</sequence>
<reference evidence="2" key="1">
    <citation type="submission" date="2021-10" db="EMBL/GenBank/DDBJ databases">
        <title>Melipona bicolor Genome sequencing and assembly.</title>
        <authorList>
            <person name="Araujo N.S."/>
            <person name="Arias M.C."/>
        </authorList>
    </citation>
    <scope>NUCLEOTIDE SEQUENCE</scope>
    <source>
        <strain evidence="2">USP_2M_L1-L4_2017</strain>
        <tissue evidence="2">Whole body</tissue>
    </source>
</reference>
<protein>
    <submittedName>
        <fullName evidence="2">Uncharacterized protein</fullName>
    </submittedName>
</protein>
<keyword evidence="3" id="KW-1185">Reference proteome</keyword>
<evidence type="ECO:0000313" key="2">
    <source>
        <dbReference type="EMBL" id="KAK1119920.1"/>
    </source>
</evidence>
<organism evidence="2 3">
    <name type="scientific">Melipona bicolor</name>
    <dbReference type="NCBI Taxonomy" id="60889"/>
    <lineage>
        <taxon>Eukaryota</taxon>
        <taxon>Metazoa</taxon>
        <taxon>Ecdysozoa</taxon>
        <taxon>Arthropoda</taxon>
        <taxon>Hexapoda</taxon>
        <taxon>Insecta</taxon>
        <taxon>Pterygota</taxon>
        <taxon>Neoptera</taxon>
        <taxon>Endopterygota</taxon>
        <taxon>Hymenoptera</taxon>
        <taxon>Apocrita</taxon>
        <taxon>Aculeata</taxon>
        <taxon>Apoidea</taxon>
        <taxon>Anthophila</taxon>
        <taxon>Apidae</taxon>
        <taxon>Melipona</taxon>
    </lineage>
</organism>
<comment type="caution">
    <text evidence="2">The sequence shown here is derived from an EMBL/GenBank/DDBJ whole genome shotgun (WGS) entry which is preliminary data.</text>
</comment>
<feature type="compositionally biased region" description="Polar residues" evidence="1">
    <location>
        <begin position="66"/>
        <end position="81"/>
    </location>
</feature>
<proteinExistence type="predicted"/>
<dbReference type="EMBL" id="JAHYIQ010000034">
    <property type="protein sequence ID" value="KAK1119920.1"/>
    <property type="molecule type" value="Genomic_DNA"/>
</dbReference>
<name>A0AA40KGV8_9HYME</name>
<dbReference type="AlphaFoldDB" id="A0AA40KGV8"/>
<evidence type="ECO:0000256" key="1">
    <source>
        <dbReference type="SAM" id="MobiDB-lite"/>
    </source>
</evidence>
<gene>
    <name evidence="2" type="ORF">K0M31_012993</name>
</gene>
<feature type="compositionally biased region" description="Basic and acidic residues" evidence="1">
    <location>
        <begin position="15"/>
        <end position="24"/>
    </location>
</feature>
<dbReference type="Proteomes" id="UP001177670">
    <property type="component" value="Unassembled WGS sequence"/>
</dbReference>
<evidence type="ECO:0000313" key="3">
    <source>
        <dbReference type="Proteomes" id="UP001177670"/>
    </source>
</evidence>